<dbReference type="OrthoDB" id="572366at2"/>
<accession>A0A1U7IKQ0</accession>
<name>A0A1U7IKQ0_9CYAN</name>
<dbReference type="SUPFAM" id="SSF51161">
    <property type="entry name" value="Trimeric LpxA-like enzymes"/>
    <property type="match status" value="1"/>
</dbReference>
<organism evidence="2 3">
    <name type="scientific">[Phormidium ambiguum] IAM M-71</name>
    <dbReference type="NCBI Taxonomy" id="454136"/>
    <lineage>
        <taxon>Bacteria</taxon>
        <taxon>Bacillati</taxon>
        <taxon>Cyanobacteriota</taxon>
        <taxon>Cyanophyceae</taxon>
        <taxon>Oscillatoriophycideae</taxon>
        <taxon>Aerosakkonematales</taxon>
        <taxon>Aerosakkonemataceae</taxon>
        <taxon>Floridanema</taxon>
    </lineage>
</organism>
<keyword evidence="1" id="KW-0472">Membrane</keyword>
<proteinExistence type="predicted"/>
<evidence type="ECO:0000313" key="3">
    <source>
        <dbReference type="Proteomes" id="UP000185860"/>
    </source>
</evidence>
<keyword evidence="1" id="KW-1133">Transmembrane helix</keyword>
<evidence type="ECO:0000256" key="1">
    <source>
        <dbReference type="SAM" id="Phobius"/>
    </source>
</evidence>
<protein>
    <submittedName>
        <fullName evidence="2">Acyl transferase</fullName>
    </submittedName>
</protein>
<dbReference type="STRING" id="454136.NIES2119_11720"/>
<gene>
    <name evidence="2" type="ORF">NIES2119_11720</name>
</gene>
<dbReference type="InterPro" id="IPR011004">
    <property type="entry name" value="Trimer_LpxA-like_sf"/>
</dbReference>
<dbReference type="EMBL" id="MRCE01000010">
    <property type="protein sequence ID" value="OKH37818.1"/>
    <property type="molecule type" value="Genomic_DNA"/>
</dbReference>
<dbReference type="InterPro" id="IPR001451">
    <property type="entry name" value="Hexapep"/>
</dbReference>
<keyword evidence="2" id="KW-0808">Transferase</keyword>
<dbReference type="Gene3D" id="2.160.10.10">
    <property type="entry name" value="Hexapeptide repeat proteins"/>
    <property type="match status" value="1"/>
</dbReference>
<sequence>MTFLSKILLFFPGIVLLLTSVSFIYFVHSPGIFSFLVILFSLYGLPMLVFKFHQLFYPLKEGISYLQGKEYSPWWGSHQIQVIYIAIPALEALLRLIPGLFSVWLRLWGAKVGRNVYWTPGLEIADRSLLEIGDYVVIGHRVGIYSHVIKPRKQDLMLYVKKVKIGNNVFVGAGSHLAPGVVIEDGVYLSVATNLYPNQKMK</sequence>
<feature type="transmembrane region" description="Helical" evidence="1">
    <location>
        <begin position="7"/>
        <end position="26"/>
    </location>
</feature>
<reference evidence="2 3" key="1">
    <citation type="submission" date="2016-11" db="EMBL/GenBank/DDBJ databases">
        <title>Draft Genome Sequences of Nine Cyanobacterial Strains from Diverse Habitats.</title>
        <authorList>
            <person name="Zhu T."/>
            <person name="Hou S."/>
            <person name="Lu X."/>
            <person name="Hess W.R."/>
        </authorList>
    </citation>
    <scope>NUCLEOTIDE SEQUENCE [LARGE SCALE GENOMIC DNA]</scope>
    <source>
        <strain evidence="2 3">IAM M-71</strain>
    </source>
</reference>
<keyword evidence="1" id="KW-0812">Transmembrane</keyword>
<evidence type="ECO:0000313" key="2">
    <source>
        <dbReference type="EMBL" id="OKH37818.1"/>
    </source>
</evidence>
<dbReference type="Pfam" id="PF00132">
    <property type="entry name" value="Hexapep"/>
    <property type="match status" value="1"/>
</dbReference>
<dbReference type="GO" id="GO:0043886">
    <property type="term" value="F:structural constituent of carboxysome shell"/>
    <property type="evidence" value="ECO:0007669"/>
    <property type="project" value="UniProtKB-ARBA"/>
</dbReference>
<dbReference type="GO" id="GO:0031470">
    <property type="term" value="C:carboxysome"/>
    <property type="evidence" value="ECO:0007669"/>
    <property type="project" value="UniProtKB-ARBA"/>
</dbReference>
<dbReference type="AlphaFoldDB" id="A0A1U7IKQ0"/>
<dbReference type="Proteomes" id="UP000185860">
    <property type="component" value="Unassembled WGS sequence"/>
</dbReference>
<dbReference type="GO" id="GO:0016740">
    <property type="term" value="F:transferase activity"/>
    <property type="evidence" value="ECO:0007669"/>
    <property type="project" value="UniProtKB-KW"/>
</dbReference>
<feature type="transmembrane region" description="Helical" evidence="1">
    <location>
        <begin position="32"/>
        <end position="50"/>
    </location>
</feature>
<comment type="caution">
    <text evidence="2">The sequence shown here is derived from an EMBL/GenBank/DDBJ whole genome shotgun (WGS) entry which is preliminary data.</text>
</comment>